<name>A0A1J5QL90_9ZZZZ</name>
<dbReference type="PANTHER" id="PTHR30006">
    <property type="entry name" value="THIAMINE-BINDING PERIPLASMIC PROTEIN-RELATED"/>
    <property type="match status" value="1"/>
</dbReference>
<gene>
    <name evidence="2" type="primary">pgtC</name>
    <name evidence="2" type="ORF">GALL_339860</name>
</gene>
<organism evidence="2">
    <name type="scientific">mine drainage metagenome</name>
    <dbReference type="NCBI Taxonomy" id="410659"/>
    <lineage>
        <taxon>unclassified sequences</taxon>
        <taxon>metagenomes</taxon>
        <taxon>ecological metagenomes</taxon>
    </lineage>
</organism>
<dbReference type="SUPFAM" id="SSF53850">
    <property type="entry name" value="Periplasmic binding protein-like II"/>
    <property type="match status" value="1"/>
</dbReference>
<dbReference type="EMBL" id="MLJW01000637">
    <property type="protein sequence ID" value="OIQ84208.1"/>
    <property type="molecule type" value="Genomic_DNA"/>
</dbReference>
<dbReference type="PROSITE" id="PS51318">
    <property type="entry name" value="TAT"/>
    <property type="match status" value="1"/>
</dbReference>
<proteinExistence type="predicted"/>
<dbReference type="Gene3D" id="3.40.190.10">
    <property type="entry name" value="Periplasmic binding protein-like II"/>
    <property type="match status" value="2"/>
</dbReference>
<dbReference type="PANTHER" id="PTHR30006:SF24">
    <property type="entry name" value="SLL0237 PROTEIN"/>
    <property type="match status" value="1"/>
</dbReference>
<protein>
    <submittedName>
        <fullName evidence="2">Phosphoglycerate transport regulatory protein PgtC</fullName>
    </submittedName>
</protein>
<dbReference type="AlphaFoldDB" id="A0A1J5QL90"/>
<accession>A0A1J5QL90</accession>
<sequence length="439" mass="47267">MLNRRTVLLGAAAGGLLAGFQGRPAWAGERRLVVLTSYPQEMISHYVDAFQKRHPGVRVDIVWLSGHDARDYLLGEGRGKVDVFWAPNMPVFLDLAGRGDFRPLRIDRAGLPDRLGRQEISDPQGRFLATEVAGYGLVFNPARLAAAGLPEPANWDDLAKPAYAGQVVMPDLSVLGFGPTVIEIVLQHKGWAAGWALLARIAGNGVLETAHGDDLMDLLMHGDKSIGITIDFFADQAIARGVPLKFVYPPANAFEPADIAILKDAPNAGAARQYVSFVLSEAGQRLLIDPDLRRLAIRPAVYGSAPSGYFNPWASAFAGALDFDSAVFARRKAVDMAVFRTMIADPAPRTGPLWAQARALSARPLPAPARALLRTATEALTRPPLTEAEAAPLFESWRWQDQDAKAVTAVTTVWAARMDQAVKTAAQALAQADQAAKAG</sequence>
<evidence type="ECO:0000256" key="1">
    <source>
        <dbReference type="ARBA" id="ARBA00022729"/>
    </source>
</evidence>
<keyword evidence="1" id="KW-0732">Signal</keyword>
<dbReference type="InterPro" id="IPR006311">
    <property type="entry name" value="TAT_signal"/>
</dbReference>
<evidence type="ECO:0000313" key="2">
    <source>
        <dbReference type="EMBL" id="OIQ84208.1"/>
    </source>
</evidence>
<dbReference type="Pfam" id="PF13343">
    <property type="entry name" value="SBP_bac_6"/>
    <property type="match status" value="1"/>
</dbReference>
<reference evidence="2" key="1">
    <citation type="submission" date="2016-10" db="EMBL/GenBank/DDBJ databases">
        <title>Sequence of Gallionella enrichment culture.</title>
        <authorList>
            <person name="Poehlein A."/>
            <person name="Muehling M."/>
            <person name="Daniel R."/>
        </authorList>
    </citation>
    <scope>NUCLEOTIDE SEQUENCE</scope>
</reference>
<comment type="caution">
    <text evidence="2">The sequence shown here is derived from an EMBL/GenBank/DDBJ whole genome shotgun (WGS) entry which is preliminary data.</text>
</comment>